<dbReference type="Gene3D" id="3.40.50.2000">
    <property type="entry name" value="Glycogen Phosphorylase B"/>
    <property type="match status" value="1"/>
</dbReference>
<protein>
    <recommendedName>
        <fullName evidence="3">protein O-GlcNAc transferase</fullName>
        <ecNumber evidence="3">2.4.1.255</ecNumber>
    </recommendedName>
</protein>
<comment type="similarity">
    <text evidence="2">Belongs to the glycosyltransferase 41 family. O-GlcNAc transferase subfamily.</text>
</comment>
<dbReference type="PANTHER" id="PTHR44835">
    <property type="entry name" value="UDP-N-ACETYLGLUCOSAMINE--PEPTIDE N-ACETYLGLUCOSAMINYLTRANSFERASE SPINDLY-RELATED"/>
    <property type="match status" value="1"/>
</dbReference>
<dbReference type="AlphaFoldDB" id="A0AA41YQ36"/>
<comment type="pathway">
    <text evidence="1">Protein modification; protein glycosylation.</text>
</comment>
<gene>
    <name evidence="11" type="ORF">OL599_18270</name>
</gene>
<feature type="region of interest" description="Disordered" evidence="9">
    <location>
        <begin position="1"/>
        <end position="32"/>
    </location>
</feature>
<feature type="repeat" description="TPR" evidence="8">
    <location>
        <begin position="134"/>
        <end position="167"/>
    </location>
</feature>
<keyword evidence="4" id="KW-0328">Glycosyltransferase</keyword>
<dbReference type="EMBL" id="JAPDNT010000020">
    <property type="protein sequence ID" value="MCW3476512.1"/>
    <property type="molecule type" value="Genomic_DNA"/>
</dbReference>
<evidence type="ECO:0000256" key="1">
    <source>
        <dbReference type="ARBA" id="ARBA00004922"/>
    </source>
</evidence>
<dbReference type="SUPFAM" id="SSF48452">
    <property type="entry name" value="TPR-like"/>
    <property type="match status" value="1"/>
</dbReference>
<organism evidence="11 12">
    <name type="scientific">Limobrevibacterium gyesilva</name>
    <dbReference type="NCBI Taxonomy" id="2991712"/>
    <lineage>
        <taxon>Bacteria</taxon>
        <taxon>Pseudomonadati</taxon>
        <taxon>Pseudomonadota</taxon>
        <taxon>Alphaproteobacteria</taxon>
        <taxon>Acetobacterales</taxon>
        <taxon>Acetobacteraceae</taxon>
        <taxon>Limobrevibacterium</taxon>
    </lineage>
</organism>
<evidence type="ECO:0000256" key="6">
    <source>
        <dbReference type="ARBA" id="ARBA00022737"/>
    </source>
</evidence>
<evidence type="ECO:0000313" key="11">
    <source>
        <dbReference type="EMBL" id="MCW3476512.1"/>
    </source>
</evidence>
<evidence type="ECO:0000256" key="3">
    <source>
        <dbReference type="ARBA" id="ARBA00011970"/>
    </source>
</evidence>
<proteinExistence type="inferred from homology"/>
<feature type="domain" description="O-GlcNAc transferase C-terminal" evidence="10">
    <location>
        <begin position="385"/>
        <end position="534"/>
    </location>
</feature>
<reference evidence="11" key="1">
    <citation type="submission" date="2022-09" db="EMBL/GenBank/DDBJ databases">
        <title>Rhodovastum sp. nov. RN2-1 isolated from soil in Seongnam, South Korea.</title>
        <authorList>
            <person name="Le N.T."/>
        </authorList>
    </citation>
    <scope>NUCLEOTIDE SEQUENCE</scope>
    <source>
        <strain evidence="11">RN2-1</strain>
    </source>
</reference>
<evidence type="ECO:0000256" key="4">
    <source>
        <dbReference type="ARBA" id="ARBA00022676"/>
    </source>
</evidence>
<dbReference type="InterPro" id="IPR011990">
    <property type="entry name" value="TPR-like_helical_dom_sf"/>
</dbReference>
<dbReference type="Pfam" id="PF14559">
    <property type="entry name" value="TPR_19"/>
    <property type="match status" value="1"/>
</dbReference>
<dbReference type="PROSITE" id="PS50005">
    <property type="entry name" value="TPR"/>
    <property type="match status" value="2"/>
</dbReference>
<evidence type="ECO:0000313" key="12">
    <source>
        <dbReference type="Proteomes" id="UP001165679"/>
    </source>
</evidence>
<name>A0AA41YQ36_9PROT</name>
<evidence type="ECO:0000259" key="10">
    <source>
        <dbReference type="Pfam" id="PF13844"/>
    </source>
</evidence>
<evidence type="ECO:0000256" key="7">
    <source>
        <dbReference type="ARBA" id="ARBA00022803"/>
    </source>
</evidence>
<dbReference type="InterPro" id="IPR019734">
    <property type="entry name" value="TPR_rpt"/>
</dbReference>
<dbReference type="RefSeq" id="WP_264715311.1">
    <property type="nucleotide sequence ID" value="NZ_JAPDNT010000020.1"/>
</dbReference>
<dbReference type="Gene3D" id="1.25.40.10">
    <property type="entry name" value="Tetratricopeptide repeat domain"/>
    <property type="match status" value="1"/>
</dbReference>
<dbReference type="PANTHER" id="PTHR44835:SF1">
    <property type="entry name" value="PROTEIN O-GLCNAC TRANSFERASE"/>
    <property type="match status" value="1"/>
</dbReference>
<keyword evidence="7 8" id="KW-0802">TPR repeat</keyword>
<evidence type="ECO:0000256" key="9">
    <source>
        <dbReference type="SAM" id="MobiDB-lite"/>
    </source>
</evidence>
<feature type="domain" description="O-GlcNAc transferase C-terminal" evidence="10">
    <location>
        <begin position="556"/>
        <end position="730"/>
    </location>
</feature>
<keyword evidence="6" id="KW-0677">Repeat</keyword>
<dbReference type="InterPro" id="IPR029489">
    <property type="entry name" value="OGT/SEC/SPY_C"/>
</dbReference>
<keyword evidence="12" id="KW-1185">Reference proteome</keyword>
<evidence type="ECO:0000256" key="2">
    <source>
        <dbReference type="ARBA" id="ARBA00005386"/>
    </source>
</evidence>
<dbReference type="Pfam" id="PF13844">
    <property type="entry name" value="Glyco_transf_41"/>
    <property type="match status" value="2"/>
</dbReference>
<feature type="repeat" description="TPR" evidence="8">
    <location>
        <begin position="236"/>
        <end position="269"/>
    </location>
</feature>
<dbReference type="Gene3D" id="3.40.50.11380">
    <property type="match status" value="1"/>
</dbReference>
<dbReference type="Proteomes" id="UP001165679">
    <property type="component" value="Unassembled WGS sequence"/>
</dbReference>
<keyword evidence="5" id="KW-0808">Transferase</keyword>
<sequence length="751" mass="81405">MTALLTERDMPASVVRSSRAPGFPETGDDTSPTMLLNKALTEERQGNADAARAWFAEVSRQLPEWDEPVLRRAESFRFAGDDTEAGAAYERVLELNPNRPEALLGLGCLRLKCGDWQQAQTLILRCCAVAPDRADVWDALGVSLLLSGDWPAAESAFAEAHRLDPGNIEIALRRVDAALGAGSGETELCRLELASGNDPTNAALICARGALLERLGRRSEAADLLEVAVALAPGSATATAQLAQCLTREHRIAQAIPYFEAAIALAPDDLGLRNNHAAALVRANRHREAHDALEALIREHGEHVGLLCNLSNALASLGLQEEGAATARRAVEIAPGADTAWRTLCNALPYCDGIGGAALLQAYRSAAATLSRGTPGRVGTPPDPQRRIRLGLLSPALKVHPVGWLTVAAFEALDPEAFDIVCLGPHYADDPIQRQFRAIAAEWHTLDQHVGSARVEQLRGLEIDVLIELSGYGDHGLMGLCAERLAPVQVKWVGSQNHSTGLKEMDWFLTDRWETPPELAAFYAERLLVLPDGYVCYSPPAYAPPVAALPALRAGRVTFGCFNNLAKVTATVIETWSAILRRVPGSRFVLKCHQMADAQTRARILHGFARHGVAADRIELRGASPHRELLRQYGDIDIVLDPFPYNGGLTTCEALWMGVPTVTVPGETFASRHSTSHLSNVGLADWVAADRAEYERLAVRWAGDLAALAQLRQGLRARVKASPLCDGPRFGRNLGAALRHAWRDWCARERD</sequence>
<dbReference type="InterPro" id="IPR051939">
    <property type="entry name" value="Glycosyltr_41/O-GlcNAc_trsf"/>
</dbReference>
<evidence type="ECO:0000256" key="5">
    <source>
        <dbReference type="ARBA" id="ARBA00022679"/>
    </source>
</evidence>
<evidence type="ECO:0000256" key="8">
    <source>
        <dbReference type="PROSITE-ProRule" id="PRU00339"/>
    </source>
</evidence>
<reference evidence="11" key="2">
    <citation type="submission" date="2022-10" db="EMBL/GenBank/DDBJ databases">
        <authorList>
            <person name="Trinh H.N."/>
        </authorList>
    </citation>
    <scope>NUCLEOTIDE SEQUENCE</scope>
    <source>
        <strain evidence="11">RN2-1</strain>
    </source>
</reference>
<feature type="compositionally biased region" description="Basic and acidic residues" evidence="9">
    <location>
        <begin position="1"/>
        <end position="10"/>
    </location>
</feature>
<dbReference type="SMART" id="SM00028">
    <property type="entry name" value="TPR"/>
    <property type="match status" value="7"/>
</dbReference>
<dbReference type="EC" id="2.4.1.255" evidence="3"/>
<dbReference type="Pfam" id="PF13432">
    <property type="entry name" value="TPR_16"/>
    <property type="match status" value="2"/>
</dbReference>
<accession>A0AA41YQ36</accession>
<dbReference type="GO" id="GO:0097363">
    <property type="term" value="F:protein O-acetylglucosaminyltransferase activity"/>
    <property type="evidence" value="ECO:0007669"/>
    <property type="project" value="UniProtKB-EC"/>
</dbReference>
<dbReference type="SUPFAM" id="SSF53756">
    <property type="entry name" value="UDP-Glycosyltransferase/glycogen phosphorylase"/>
    <property type="match status" value="1"/>
</dbReference>
<comment type="caution">
    <text evidence="11">The sequence shown here is derived from an EMBL/GenBank/DDBJ whole genome shotgun (WGS) entry which is preliminary data.</text>
</comment>